<feature type="binding site" evidence="3">
    <location>
        <position position="61"/>
    </location>
    <ligand>
        <name>Mg(2+)</name>
        <dbReference type="ChEBI" id="CHEBI:18420"/>
        <label>1</label>
    </ligand>
</feature>
<feature type="binding site" evidence="3">
    <location>
        <position position="59"/>
    </location>
    <ligand>
        <name>Mg(2+)</name>
        <dbReference type="ChEBI" id="CHEBI:18420"/>
        <label>1</label>
    </ligand>
</feature>
<protein>
    <submittedName>
        <fullName evidence="4">ADP-ribosylglycohydrolase</fullName>
    </submittedName>
</protein>
<dbReference type="InterPro" id="IPR036705">
    <property type="entry name" value="Ribosyl_crysJ1_sf"/>
</dbReference>
<keyword evidence="2 4" id="KW-0378">Hydrolase</keyword>
<feature type="binding site" evidence="3">
    <location>
        <position position="267"/>
    </location>
    <ligand>
        <name>Mg(2+)</name>
        <dbReference type="ChEBI" id="CHEBI:18420"/>
        <label>1</label>
    </ligand>
</feature>
<dbReference type="EMBL" id="ADKM02000134">
    <property type="protein sequence ID" value="EGC01123.1"/>
    <property type="molecule type" value="Genomic_DNA"/>
</dbReference>
<dbReference type="STRING" id="246199.CUS_6988"/>
<dbReference type="SUPFAM" id="SSF101478">
    <property type="entry name" value="ADP-ribosylglycohydrolase"/>
    <property type="match status" value="1"/>
</dbReference>
<reference evidence="4 5" key="1">
    <citation type="submission" date="2011-02" db="EMBL/GenBank/DDBJ databases">
        <authorList>
            <person name="Nelson K.E."/>
            <person name="Sutton G."/>
            <person name="Torralba M."/>
            <person name="Durkin S."/>
            <person name="Harkins D."/>
            <person name="Montgomery R."/>
            <person name="Ziemer C."/>
            <person name="Klaassens E."/>
            <person name="Ocuiv P."/>
            <person name="Morrison M."/>
        </authorList>
    </citation>
    <scope>NUCLEOTIDE SEQUENCE [LARGE SCALE GENOMIC DNA]</scope>
    <source>
        <strain evidence="4 5">8</strain>
    </source>
</reference>
<dbReference type="RefSeq" id="WP_002853217.1">
    <property type="nucleotide sequence ID" value="NZ_ADKM02000134.1"/>
</dbReference>
<dbReference type="AlphaFoldDB" id="E9SHN9"/>
<dbReference type="GO" id="GO:0016787">
    <property type="term" value="F:hydrolase activity"/>
    <property type="evidence" value="ECO:0007669"/>
    <property type="project" value="UniProtKB-KW"/>
</dbReference>
<dbReference type="OrthoDB" id="9798107at2"/>
<dbReference type="Gene3D" id="1.10.4080.10">
    <property type="entry name" value="ADP-ribosylation/Crystallin J1"/>
    <property type="match status" value="1"/>
</dbReference>
<comment type="cofactor">
    <cofactor evidence="3">
        <name>Mg(2+)</name>
        <dbReference type="ChEBI" id="CHEBI:18420"/>
    </cofactor>
    <text evidence="3">Binds 2 magnesium ions per subunit.</text>
</comment>
<evidence type="ECO:0000313" key="5">
    <source>
        <dbReference type="Proteomes" id="UP000004259"/>
    </source>
</evidence>
<dbReference type="Proteomes" id="UP000004259">
    <property type="component" value="Unassembled WGS sequence"/>
</dbReference>
<accession>E9SHN9</accession>
<comment type="similarity">
    <text evidence="1">Belongs to the ADP-ribosylglycohydrolase family.</text>
</comment>
<dbReference type="Pfam" id="PF03747">
    <property type="entry name" value="ADP_ribosyl_GH"/>
    <property type="match status" value="1"/>
</dbReference>
<keyword evidence="5" id="KW-1185">Reference proteome</keyword>
<evidence type="ECO:0000313" key="4">
    <source>
        <dbReference type="EMBL" id="EGC01123.1"/>
    </source>
</evidence>
<keyword evidence="3" id="KW-0460">Magnesium</keyword>
<proteinExistence type="inferred from homology"/>
<dbReference type="PANTHER" id="PTHR16222">
    <property type="entry name" value="ADP-RIBOSYLGLYCOHYDROLASE"/>
    <property type="match status" value="1"/>
</dbReference>
<evidence type="ECO:0000256" key="1">
    <source>
        <dbReference type="ARBA" id="ARBA00010702"/>
    </source>
</evidence>
<dbReference type="InterPro" id="IPR005502">
    <property type="entry name" value="Ribosyl_crysJ1"/>
</dbReference>
<evidence type="ECO:0000256" key="3">
    <source>
        <dbReference type="PIRSR" id="PIRSR605502-1"/>
    </source>
</evidence>
<evidence type="ECO:0000256" key="2">
    <source>
        <dbReference type="ARBA" id="ARBA00022801"/>
    </source>
</evidence>
<organism evidence="4 5">
    <name type="scientific">Ruminococcus albus 8</name>
    <dbReference type="NCBI Taxonomy" id="246199"/>
    <lineage>
        <taxon>Bacteria</taxon>
        <taxon>Bacillati</taxon>
        <taxon>Bacillota</taxon>
        <taxon>Clostridia</taxon>
        <taxon>Eubacteriales</taxon>
        <taxon>Oscillospiraceae</taxon>
        <taxon>Ruminococcus</taxon>
    </lineage>
</organism>
<dbReference type="eggNOG" id="COG1397">
    <property type="taxonomic scope" value="Bacteria"/>
</dbReference>
<dbReference type="InterPro" id="IPR050792">
    <property type="entry name" value="ADP-ribosylglycohydrolase"/>
</dbReference>
<comment type="caution">
    <text evidence="4">The sequence shown here is derived from an EMBL/GenBank/DDBJ whole genome shotgun (WGS) entry which is preliminary data.</text>
</comment>
<gene>
    <name evidence="4" type="ORF">CUS_6988</name>
</gene>
<name>E9SHN9_RUMAL</name>
<dbReference type="PANTHER" id="PTHR16222:SF24">
    <property type="entry name" value="ADP-RIBOSYLHYDROLASE ARH3"/>
    <property type="match status" value="1"/>
</dbReference>
<feature type="binding site" evidence="3">
    <location>
        <position position="60"/>
    </location>
    <ligand>
        <name>Mg(2+)</name>
        <dbReference type="ChEBI" id="CHEBI:18420"/>
        <label>1</label>
    </ligand>
</feature>
<sequence length="311" mass="33969">MKNENKIKGGIFGMLVGDALGVPYEFHNAEDIPPYDKIEMTPPEGFRRAHAGVAPATWSDDGAQALCLLESLVEKGKFDLDDFSDRVLAWYDDGLWAVGGKVFDVGIQTSMALNAYRGGVKAEKAGFVRPDGKGNGALMRVLPLALWHEGSDEQLVEDAHRQCLITHGNITNQVCCGLYVLMARSLLEGADIDKALSEAVAELRRIYADKPKYADEFEFSIRPDEKDIWVGRGGGFVVDTLRGAVMLMRNSTSYEEVVKGAVALGDDTDTTACVAGGLAGIVYGVDGIPERWLNGLREKEKVDELLEKLLR</sequence>
<keyword evidence="3" id="KW-0479">Metal-binding</keyword>
<feature type="binding site" evidence="3">
    <location>
        <position position="270"/>
    </location>
    <ligand>
        <name>Mg(2+)</name>
        <dbReference type="ChEBI" id="CHEBI:18420"/>
        <label>1</label>
    </ligand>
</feature>
<feature type="binding site" evidence="3">
    <location>
        <position position="269"/>
    </location>
    <ligand>
        <name>Mg(2+)</name>
        <dbReference type="ChEBI" id="CHEBI:18420"/>
        <label>1</label>
    </ligand>
</feature>
<dbReference type="GO" id="GO:0046872">
    <property type="term" value="F:metal ion binding"/>
    <property type="evidence" value="ECO:0007669"/>
    <property type="project" value="UniProtKB-KW"/>
</dbReference>